<dbReference type="FunFam" id="1.10.520.10:FF:000002">
    <property type="entry name" value="Catalase-peroxidase"/>
    <property type="match status" value="1"/>
</dbReference>
<dbReference type="PANTHER" id="PTHR30555:SF0">
    <property type="entry name" value="CATALASE-PEROXIDASE"/>
    <property type="match status" value="1"/>
</dbReference>
<dbReference type="PRINTS" id="PR00458">
    <property type="entry name" value="PEROXIDASE"/>
</dbReference>
<evidence type="ECO:0000313" key="15">
    <source>
        <dbReference type="EMBL" id="RXN93284.1"/>
    </source>
</evidence>
<evidence type="ECO:0000256" key="1">
    <source>
        <dbReference type="ARBA" id="ARBA00022559"/>
    </source>
</evidence>
<dbReference type="SUPFAM" id="SSF48113">
    <property type="entry name" value="Heme-dependent peroxidases"/>
    <property type="match status" value="2"/>
</dbReference>
<dbReference type="CDD" id="cd08200">
    <property type="entry name" value="catalase_peroxidase_2"/>
    <property type="match status" value="1"/>
</dbReference>
<comment type="function">
    <text evidence="12">Bifunctional enzyme with both catalase and broad-spectrum peroxidase activity.</text>
</comment>
<dbReference type="GO" id="GO:0004096">
    <property type="term" value="F:catalase activity"/>
    <property type="evidence" value="ECO:0007669"/>
    <property type="project" value="UniProtKB-UniRule"/>
</dbReference>
<dbReference type="PROSITE" id="PS00435">
    <property type="entry name" value="PEROXIDASE_1"/>
    <property type="match status" value="1"/>
</dbReference>
<comment type="caution">
    <text evidence="15">The sequence shown here is derived from an EMBL/GenBank/DDBJ whole genome shotgun (WGS) entry which is preliminary data.</text>
</comment>
<dbReference type="NCBIfam" id="NF011635">
    <property type="entry name" value="PRK15061.1"/>
    <property type="match status" value="1"/>
</dbReference>
<dbReference type="PROSITE" id="PS00436">
    <property type="entry name" value="PEROXIDASE_2"/>
    <property type="match status" value="1"/>
</dbReference>
<comment type="cofactor">
    <cofactor evidence="12">
        <name>heme b</name>
        <dbReference type="ChEBI" id="CHEBI:60344"/>
    </cofactor>
    <text evidence="12">Binds 1 heme b (iron(II)-protoporphyrin IX) group per dimer.</text>
</comment>
<evidence type="ECO:0000256" key="2">
    <source>
        <dbReference type="ARBA" id="ARBA00022617"/>
    </source>
</evidence>
<dbReference type="FunFam" id="1.10.420.10:FF:000002">
    <property type="entry name" value="Catalase-peroxidase"/>
    <property type="match status" value="1"/>
</dbReference>
<dbReference type="CDD" id="cd00649">
    <property type="entry name" value="catalase_peroxidase_1"/>
    <property type="match status" value="1"/>
</dbReference>
<dbReference type="GO" id="GO:0046872">
    <property type="term" value="F:metal ion binding"/>
    <property type="evidence" value="ECO:0007669"/>
    <property type="project" value="UniProtKB-KW"/>
</dbReference>
<evidence type="ECO:0000256" key="6">
    <source>
        <dbReference type="ARBA" id="ARBA00023324"/>
    </source>
</evidence>
<comment type="caution">
    <text evidence="12">Lacks conserved residue(s) required for the propagation of feature annotation.</text>
</comment>
<dbReference type="InterPro" id="IPR010255">
    <property type="entry name" value="Haem_peroxidase_sf"/>
</dbReference>
<dbReference type="GO" id="GO:0070301">
    <property type="term" value="P:cellular response to hydrogen peroxide"/>
    <property type="evidence" value="ECO:0007669"/>
    <property type="project" value="TreeGrafter"/>
</dbReference>
<dbReference type="AlphaFoldDB" id="A0A4Q1HQC1"/>
<dbReference type="GO" id="GO:0005829">
    <property type="term" value="C:cytosol"/>
    <property type="evidence" value="ECO:0007669"/>
    <property type="project" value="TreeGrafter"/>
</dbReference>
<dbReference type="Proteomes" id="UP000290849">
    <property type="component" value="Unassembled WGS sequence"/>
</dbReference>
<dbReference type="FunFam" id="1.10.420.10:FF:000004">
    <property type="entry name" value="Catalase-peroxidase"/>
    <property type="match status" value="1"/>
</dbReference>
<keyword evidence="1 12" id="KW-0575">Peroxidase</keyword>
<evidence type="ECO:0000256" key="3">
    <source>
        <dbReference type="ARBA" id="ARBA00022723"/>
    </source>
</evidence>
<evidence type="ECO:0000256" key="4">
    <source>
        <dbReference type="ARBA" id="ARBA00023002"/>
    </source>
</evidence>
<comment type="catalytic activity">
    <reaction evidence="8 12 13">
        <text>H2O2 + AH2 = A + 2 H2O</text>
        <dbReference type="Rhea" id="RHEA:30275"/>
        <dbReference type="ChEBI" id="CHEBI:13193"/>
        <dbReference type="ChEBI" id="CHEBI:15377"/>
        <dbReference type="ChEBI" id="CHEBI:16240"/>
        <dbReference type="ChEBI" id="CHEBI:17499"/>
        <dbReference type="EC" id="1.11.1.21"/>
    </reaction>
</comment>
<keyword evidence="2 12" id="KW-0349">Heme</keyword>
<feature type="active site" description="Proton acceptor" evidence="12">
    <location>
        <position position="92"/>
    </location>
</feature>
<protein>
    <recommendedName>
        <fullName evidence="11 12">Catalase-peroxidase</fullName>
        <shortName evidence="12">CP</shortName>
        <ecNumber evidence="10 12">1.11.1.21</ecNumber>
    </recommendedName>
    <alternativeName>
        <fullName evidence="12">Peroxidase/catalase</fullName>
    </alternativeName>
</protein>
<organism evidence="15 16">
    <name type="scientific">Achromobacter aloeverae</name>
    <dbReference type="NCBI Taxonomy" id="1750518"/>
    <lineage>
        <taxon>Bacteria</taxon>
        <taxon>Pseudomonadati</taxon>
        <taxon>Pseudomonadota</taxon>
        <taxon>Betaproteobacteria</taxon>
        <taxon>Burkholderiales</taxon>
        <taxon>Alcaligenaceae</taxon>
        <taxon>Achromobacter</taxon>
    </lineage>
</organism>
<reference evidence="15 16" key="1">
    <citation type="journal article" date="2017" name="Int. J. Syst. Evol. Microbiol.">
        <title>Achromobacter aloeverae sp. nov., isolated from the root of Aloe vera (L.) Burm.f.</title>
        <authorList>
            <person name="Kuncharoen N."/>
            <person name="Muramatsu Y."/>
            <person name="Shibata C."/>
            <person name="Kamakura Y."/>
            <person name="Nakagawa Y."/>
            <person name="Tanasupawat S."/>
        </authorList>
    </citation>
    <scope>NUCLEOTIDE SEQUENCE [LARGE SCALE GENOMIC DNA]</scope>
    <source>
        <strain evidence="15 16">AVA-1</strain>
    </source>
</reference>
<dbReference type="InterPro" id="IPR002016">
    <property type="entry name" value="Haem_peroxidase"/>
</dbReference>
<feature type="cross-link" description="Tryptophyl-tyrosyl-methioninium (Tyr-Met) (with Trp-91)" evidence="12">
    <location>
        <begin position="243"/>
        <end position="269"/>
    </location>
</feature>
<dbReference type="InterPro" id="IPR000763">
    <property type="entry name" value="Catalase_peroxidase"/>
</dbReference>
<sequence>MTNEAKCPFNHAAGSGTTNRDWWPKQLRLDLLSQHSSKSNPLDREFNYAKAFKSLDLAAVKKDLAALMTDSQDWWPADFGHYGGLFIRMAWHSAGTYRIGDGRGGAGRGQQRFAPLNSWPDNVSLDKARRLLWPIKQKYGQKISWADLLILTGNVALETMGFKTFGYGGGREDTWEPDLDVYWGDEKTWLGGDVRYGKGAAGRDADDEGVLVADAQIHGQEESRNDDRRLENPLAAVQMGLIYVNPEGPEGNPDPVAAAHDIRETFGRMAMNDEETVALIAGGHTFGKTHGAGPADNVGAEPEAAGLEQQGLGWHNKFGTGKGADTITSGLEVTWTSTPTQWGMGFFANLFGHEWELTKSPAGAHQWVAKNAKADIPHAHDPSKKLLPTMLTTDLALRFDPAYEKISRRYMAHPDEFADAFARAWFKLTHRDMGPRARYLGPEVPAEELVWQDPVPAVDHPLVDDKDVAALKQKIAASGLSVAELVSTAWASASTFRGSDKRGGANGARIRLAPQKDWEVNQPARLARVLAALEGVQKAFNDAASAQGGRKISLADLIVLAGGVGIEQAAGQAGHRIAVPFAPGRTDASQAQTDVESFSAMQPAADGFRNYVDARVRIPAEHLLVDRAQLLTLTAPELTVLIGGLRVLDVNTGAEKHGVFTDRPGALTNDFFRNLLDMGTAWTPRSAANDIFDGRDRKTGKTRWTGTRVDLVFGADARLRALSEVYASSDAERKFVDDFVKAWVKVMNLDRFDLG</sequence>
<keyword evidence="16" id="KW-1185">Reference proteome</keyword>
<evidence type="ECO:0000256" key="12">
    <source>
        <dbReference type="HAMAP-Rule" id="MF_01961"/>
    </source>
</evidence>
<evidence type="ECO:0000256" key="8">
    <source>
        <dbReference type="ARBA" id="ARBA00051651"/>
    </source>
</evidence>
<keyword evidence="3 12" id="KW-0479">Metal-binding</keyword>
<comment type="catalytic activity">
    <reaction evidence="7 12 13">
        <text>2 H2O2 = O2 + 2 H2O</text>
        <dbReference type="Rhea" id="RHEA:20309"/>
        <dbReference type="ChEBI" id="CHEBI:15377"/>
        <dbReference type="ChEBI" id="CHEBI:15379"/>
        <dbReference type="ChEBI" id="CHEBI:16240"/>
        <dbReference type="EC" id="1.11.1.21"/>
    </reaction>
</comment>
<evidence type="ECO:0000256" key="11">
    <source>
        <dbReference type="ARBA" id="ARBA00074141"/>
    </source>
</evidence>
<gene>
    <name evidence="12 15" type="primary">katG</name>
    <name evidence="15" type="ORF">C7R54_06185</name>
</gene>
<dbReference type="Gene3D" id="1.10.520.10">
    <property type="match status" value="2"/>
</dbReference>
<dbReference type="Pfam" id="PF00141">
    <property type="entry name" value="peroxidase"/>
    <property type="match status" value="2"/>
</dbReference>
<keyword evidence="6 12" id="KW-0376">Hydrogen peroxide</keyword>
<comment type="subunit">
    <text evidence="12">Homodimer or homotetramer.</text>
</comment>
<evidence type="ECO:0000256" key="9">
    <source>
        <dbReference type="ARBA" id="ARBA00060838"/>
    </source>
</evidence>
<dbReference type="PRINTS" id="PR00460">
    <property type="entry name" value="BPEROXIDASE"/>
</dbReference>
<dbReference type="InterPro" id="IPR019794">
    <property type="entry name" value="Peroxidases_AS"/>
</dbReference>
<dbReference type="NCBIfam" id="TIGR00198">
    <property type="entry name" value="cat_per_HPI"/>
    <property type="match status" value="1"/>
</dbReference>
<dbReference type="GO" id="GO:0020037">
    <property type="term" value="F:heme binding"/>
    <property type="evidence" value="ECO:0007669"/>
    <property type="project" value="InterPro"/>
</dbReference>
<dbReference type="EMBL" id="PYAL01000001">
    <property type="protein sequence ID" value="RXN93284.1"/>
    <property type="molecule type" value="Genomic_DNA"/>
</dbReference>
<evidence type="ECO:0000256" key="10">
    <source>
        <dbReference type="ARBA" id="ARBA00067012"/>
    </source>
</evidence>
<feature type="site" description="Transition state stabilizer" evidence="12">
    <location>
        <position position="88"/>
    </location>
</feature>
<comment type="PTM">
    <text evidence="12">Formation of the three residue Trp-Tyr-Met cross-link is important for the catalase, but not the peroxidase activity of the enzyme.</text>
</comment>
<evidence type="ECO:0000256" key="5">
    <source>
        <dbReference type="ARBA" id="ARBA00023004"/>
    </source>
</evidence>
<keyword evidence="4 12" id="KW-0560">Oxidoreductase</keyword>
<dbReference type="GO" id="GO:0042744">
    <property type="term" value="P:hydrogen peroxide catabolic process"/>
    <property type="evidence" value="ECO:0007669"/>
    <property type="project" value="UniProtKB-KW"/>
</dbReference>
<keyword evidence="5 12" id="KW-0408">Iron</keyword>
<dbReference type="PROSITE" id="PS50873">
    <property type="entry name" value="PEROXIDASE_4"/>
    <property type="match status" value="1"/>
</dbReference>
<dbReference type="PANTHER" id="PTHR30555">
    <property type="entry name" value="HYDROPEROXIDASE I, BIFUNCTIONAL CATALASE-PEROXIDASE"/>
    <property type="match status" value="1"/>
</dbReference>
<dbReference type="Gene3D" id="1.10.420.10">
    <property type="entry name" value="Peroxidase, domain 2"/>
    <property type="match status" value="2"/>
</dbReference>
<dbReference type="EC" id="1.11.1.21" evidence="10 12"/>
<dbReference type="HAMAP" id="MF_01961">
    <property type="entry name" value="Catal_peroxid"/>
    <property type="match status" value="1"/>
</dbReference>
<accession>A0A4Q1HQC1</accession>
<evidence type="ECO:0000259" key="14">
    <source>
        <dbReference type="PROSITE" id="PS50873"/>
    </source>
</evidence>
<feature type="domain" description="Plant heme peroxidase family profile" evidence="14">
    <location>
        <begin position="125"/>
        <end position="441"/>
    </location>
</feature>
<evidence type="ECO:0000313" key="16">
    <source>
        <dbReference type="Proteomes" id="UP000290849"/>
    </source>
</evidence>
<proteinExistence type="inferred from homology"/>
<dbReference type="OrthoDB" id="9759743at2"/>
<comment type="similarity">
    <text evidence="9 12 13">Belongs to the peroxidase family. Peroxidase/catalase subfamily.</text>
</comment>
<evidence type="ECO:0000256" key="13">
    <source>
        <dbReference type="RuleBase" id="RU003451"/>
    </source>
</evidence>
<dbReference type="InterPro" id="IPR019793">
    <property type="entry name" value="Peroxidases_heam-ligand_BS"/>
</dbReference>
<feature type="binding site" description="axial binding residue" evidence="12">
    <location>
        <position position="284"/>
    </location>
    <ligand>
        <name>heme b</name>
        <dbReference type="ChEBI" id="CHEBI:60344"/>
    </ligand>
    <ligandPart>
        <name>Fe</name>
        <dbReference type="ChEBI" id="CHEBI:18248"/>
    </ligandPart>
</feature>
<dbReference type="RefSeq" id="WP_129149239.1">
    <property type="nucleotide sequence ID" value="NZ_JBHSDO010000006.1"/>
</dbReference>
<evidence type="ECO:0000256" key="7">
    <source>
        <dbReference type="ARBA" id="ARBA00049145"/>
    </source>
</evidence>
<name>A0A4Q1HQC1_9BURK</name>